<proteinExistence type="predicted"/>
<organism evidence="2">
    <name type="scientific">marine sediment metagenome</name>
    <dbReference type="NCBI Taxonomy" id="412755"/>
    <lineage>
        <taxon>unclassified sequences</taxon>
        <taxon>metagenomes</taxon>
        <taxon>ecological metagenomes</taxon>
    </lineage>
</organism>
<evidence type="ECO:0000259" key="1">
    <source>
        <dbReference type="Pfam" id="PF12705"/>
    </source>
</evidence>
<dbReference type="Gene3D" id="3.90.320.10">
    <property type="match status" value="1"/>
</dbReference>
<protein>
    <recommendedName>
        <fullName evidence="1">PD-(D/E)XK endonuclease-like domain-containing protein</fullName>
    </recommendedName>
</protein>
<name>A0A0F9GM18_9ZZZZ</name>
<accession>A0A0F9GM18</accession>
<dbReference type="Pfam" id="PF12705">
    <property type="entry name" value="PDDEXK_1"/>
    <property type="match status" value="1"/>
</dbReference>
<dbReference type="EMBL" id="LAZR01017551">
    <property type="protein sequence ID" value="KKL99929.1"/>
    <property type="molecule type" value="Genomic_DNA"/>
</dbReference>
<feature type="domain" description="PD-(D/E)XK endonuclease-like" evidence="1">
    <location>
        <begin position="6"/>
        <end position="242"/>
    </location>
</feature>
<dbReference type="AlphaFoldDB" id="A0A0F9GM18"/>
<evidence type="ECO:0000313" key="2">
    <source>
        <dbReference type="EMBL" id="KKL99929.1"/>
    </source>
</evidence>
<reference evidence="2" key="1">
    <citation type="journal article" date="2015" name="Nature">
        <title>Complex archaea that bridge the gap between prokaryotes and eukaryotes.</title>
        <authorList>
            <person name="Spang A."/>
            <person name="Saw J.H."/>
            <person name="Jorgensen S.L."/>
            <person name="Zaremba-Niedzwiedzka K."/>
            <person name="Martijn J."/>
            <person name="Lind A.E."/>
            <person name="van Eijk R."/>
            <person name="Schleper C."/>
            <person name="Guy L."/>
            <person name="Ettema T.J."/>
        </authorList>
    </citation>
    <scope>NUCLEOTIDE SEQUENCE</scope>
</reference>
<dbReference type="InterPro" id="IPR011604">
    <property type="entry name" value="PDDEXK-like_dom_sf"/>
</dbReference>
<comment type="caution">
    <text evidence="2">The sequence shown here is derived from an EMBL/GenBank/DDBJ whole genome shotgun (WGS) entry which is preliminary data.</text>
</comment>
<dbReference type="InterPro" id="IPR038726">
    <property type="entry name" value="PDDEXK_AddAB-type"/>
</dbReference>
<sequence>MKLRGLSATGIKDFLQCQLKVTFRYNRDIPSIKNDHAKIGIAVHEALEQYTLRMLKKKSFPDASDYEFALATFMNSATAEGLENMGFYSDGRIMVTEYIDRYDPAEKVLACEGFFKLETPDGIPIVGAIDKVVELNKDTIAIIDYKTARNALNTYELDTDIQLSMYDLAASIKWPEYKNRVLILDYVRINKKVSSYRTEEQQQDFRDFLVSIWTKMGNLEPEEATGRINTLCGWCDYNDYCPAYAQFLDNTLDKRTLTPLTSMEDGEFLEHWTDVASKKSIIENRQRELKMIANQRFMRGDDIAAEGKELYTTQAARTNYNIEEVMGIIPQEDLFEVLSVHKARLDKYVKNRPDLKPALSKVAKVSYNAPVFKTRAVKVEENETADQDTSTAASAG</sequence>
<gene>
    <name evidence="2" type="ORF">LCGC14_1809510</name>
</gene>